<dbReference type="EMBL" id="MT210540">
    <property type="protein sequence ID" value="QJQ36825.1"/>
    <property type="molecule type" value="Genomic_DNA"/>
</dbReference>
<reference evidence="9" key="2">
    <citation type="submission" date="2020-03" db="EMBL/GenBank/DDBJ databases">
        <title>Complete chloroplast genomes of Pyrrosia species.</title>
        <authorList>
            <person name="Yao H."/>
            <person name="Yang C.-H."/>
        </authorList>
    </citation>
    <scope>NUCLEOTIDE SEQUENCE</scope>
</reference>
<sequence length="72" mass="8151">MAVPKKRTSGSRKKIRNRAWKAGPAKVASAAFSLAQSILTGRSTSFYYITEQRQQRGRETTPKIRTFFVIMS</sequence>
<comment type="similarity">
    <text evidence="2 6">Belongs to the bacterial ribosomal protein bL32 family.</text>
</comment>
<geneLocation type="chloroplast" evidence="8"/>
<reference evidence="7" key="1">
    <citation type="submission" date="2019-12" db="EMBL/GenBank/DDBJ databases">
        <title>Complete chloroplast genomes of two species.</title>
        <authorList>
            <person name="Yao H."/>
            <person name="Zhou J."/>
        </authorList>
    </citation>
    <scope>NUCLEOTIDE SEQUENCE</scope>
</reference>
<evidence type="ECO:0000256" key="2">
    <source>
        <dbReference type="ARBA" id="ARBA00008560"/>
    </source>
</evidence>
<dbReference type="GO" id="GO:0003735">
    <property type="term" value="F:structural constituent of ribosome"/>
    <property type="evidence" value="ECO:0007669"/>
    <property type="project" value="InterPro"/>
</dbReference>
<dbReference type="EMBL" id="MT210539">
    <property type="protein sequence ID" value="QJQ36737.1"/>
    <property type="molecule type" value="Genomic_DNA"/>
</dbReference>
<dbReference type="GO" id="GO:0009507">
    <property type="term" value="C:chloroplast"/>
    <property type="evidence" value="ECO:0007669"/>
    <property type="project" value="UniProtKB-SubCell"/>
</dbReference>
<evidence type="ECO:0000313" key="7">
    <source>
        <dbReference type="EMBL" id="QJQ36561.1"/>
    </source>
</evidence>
<evidence type="ECO:0000313" key="9">
    <source>
        <dbReference type="EMBL" id="QJQ36825.1"/>
    </source>
</evidence>
<keyword evidence="4 6" id="KW-0687">Ribonucleoprotein</keyword>
<dbReference type="PANTHER" id="PTHR36083:SF1">
    <property type="entry name" value="LARGE RIBOSOMAL SUBUNIT PROTEIN BL32C"/>
    <property type="match status" value="1"/>
</dbReference>
<dbReference type="GO" id="GO:0006412">
    <property type="term" value="P:translation"/>
    <property type="evidence" value="ECO:0007669"/>
    <property type="project" value="UniProtKB-UniRule"/>
</dbReference>
<evidence type="ECO:0000256" key="4">
    <source>
        <dbReference type="ARBA" id="ARBA00023274"/>
    </source>
</evidence>
<proteinExistence type="inferred from homology"/>
<evidence type="ECO:0000256" key="6">
    <source>
        <dbReference type="HAMAP-Rule" id="MF_00340"/>
    </source>
</evidence>
<dbReference type="Pfam" id="PF01783">
    <property type="entry name" value="Ribosomal_L32p"/>
    <property type="match status" value="1"/>
</dbReference>
<keyword evidence="8" id="KW-0934">Plastid</keyword>
<dbReference type="InterPro" id="IPR044958">
    <property type="entry name" value="Ribosomal_bL32_plant/cyanobact"/>
</dbReference>
<gene>
    <name evidence="6 8" type="primary">rpl32</name>
    <name evidence="7" type="ORF">Y19089_p020</name>
    <name evidence="8" type="ORF">Y19099_p020</name>
    <name evidence="9" type="ORF">Y19118_p020</name>
</gene>
<evidence type="ECO:0000313" key="8">
    <source>
        <dbReference type="EMBL" id="QJQ36737.1"/>
    </source>
</evidence>
<evidence type="ECO:0000256" key="5">
    <source>
        <dbReference type="ARBA" id="ARBA00035280"/>
    </source>
</evidence>
<name>A0A6M4B470_9MONI</name>
<organism evidence="8">
    <name type="scientific">Pyrrosia lingua</name>
    <dbReference type="NCBI Taxonomy" id="187374"/>
    <lineage>
        <taxon>Eukaryota</taxon>
        <taxon>Viridiplantae</taxon>
        <taxon>Streptophyta</taxon>
        <taxon>Embryophyta</taxon>
        <taxon>Tracheophyta</taxon>
        <taxon>Polypodiopsida</taxon>
        <taxon>Polypodiidae</taxon>
        <taxon>Polypodiales</taxon>
        <taxon>Polypodiineae</taxon>
        <taxon>Polypodiaceae</taxon>
        <taxon>Platycerioideae</taxon>
        <taxon>Pyrrosia</taxon>
    </lineage>
</organism>
<accession>A0A6M4B470</accession>
<evidence type="ECO:0000256" key="3">
    <source>
        <dbReference type="ARBA" id="ARBA00022980"/>
    </source>
</evidence>
<keyword evidence="3 6" id="KW-0689">Ribosomal protein</keyword>
<dbReference type="InterPro" id="IPR002677">
    <property type="entry name" value="Ribosomal_bL32"/>
</dbReference>
<reference evidence="8" key="3">
    <citation type="submission" date="2020-03" db="EMBL/GenBank/DDBJ databases">
        <title>Complete chloroplast genomes of the Pyrrosia species.</title>
        <authorList>
            <person name="Yao H."/>
            <person name="Yang C.-H."/>
        </authorList>
    </citation>
    <scope>NUCLEOTIDE SEQUENCE</scope>
</reference>
<dbReference type="HAMAP" id="MF_00340">
    <property type="entry name" value="Ribosomal_bL32"/>
    <property type="match status" value="1"/>
</dbReference>
<dbReference type="AlphaFoldDB" id="A0A6M4B470"/>
<dbReference type="PANTHER" id="PTHR36083">
    <property type="entry name" value="50S RIBOSOMAL PROTEIN L32, CHLOROPLASTIC"/>
    <property type="match status" value="1"/>
</dbReference>
<comment type="subcellular location">
    <subcellularLocation>
        <location evidence="1 6">Plastid</location>
        <location evidence="1 6">Chloroplast</location>
    </subcellularLocation>
</comment>
<evidence type="ECO:0000256" key="1">
    <source>
        <dbReference type="ARBA" id="ARBA00004229"/>
    </source>
</evidence>
<dbReference type="EMBL" id="MN885668">
    <property type="protein sequence ID" value="QJQ36561.1"/>
    <property type="molecule type" value="Genomic_DNA"/>
</dbReference>
<dbReference type="GO" id="GO:0015934">
    <property type="term" value="C:large ribosomal subunit"/>
    <property type="evidence" value="ECO:0007669"/>
    <property type="project" value="InterPro"/>
</dbReference>
<protein>
    <recommendedName>
        <fullName evidence="5 6">Large ribosomal subunit protein bL32c</fullName>
    </recommendedName>
</protein>
<keyword evidence="8" id="KW-0150">Chloroplast</keyword>